<protein>
    <submittedName>
        <fullName evidence="1">Uncharacterized protein</fullName>
    </submittedName>
</protein>
<feature type="non-terminal residue" evidence="1">
    <location>
        <position position="1"/>
    </location>
</feature>
<comment type="caution">
    <text evidence="1">The sequence shown here is derived from an EMBL/GenBank/DDBJ whole genome shotgun (WGS) entry which is preliminary data.</text>
</comment>
<accession>A0A0F9F719</accession>
<dbReference type="AlphaFoldDB" id="A0A0F9F719"/>
<reference evidence="1" key="1">
    <citation type="journal article" date="2015" name="Nature">
        <title>Complex archaea that bridge the gap between prokaryotes and eukaryotes.</title>
        <authorList>
            <person name="Spang A."/>
            <person name="Saw J.H."/>
            <person name="Jorgensen S.L."/>
            <person name="Zaremba-Niedzwiedzka K."/>
            <person name="Martijn J."/>
            <person name="Lind A.E."/>
            <person name="van Eijk R."/>
            <person name="Schleper C."/>
            <person name="Guy L."/>
            <person name="Ettema T.J."/>
        </authorList>
    </citation>
    <scope>NUCLEOTIDE SEQUENCE</scope>
</reference>
<dbReference type="EMBL" id="LAZR01033882">
    <property type="protein sequence ID" value="KKL46857.1"/>
    <property type="molecule type" value="Genomic_DNA"/>
</dbReference>
<name>A0A0F9F719_9ZZZZ</name>
<gene>
    <name evidence="1" type="ORF">LCGC14_2341350</name>
</gene>
<sequence>KKINAESFEVFTDPRKQALLKVTEALLPQMLGETSKKITANLGGSFFEAQVQTPLAGATAPLLVGQMVGIHSARTILQPYTKIHRPALPAVAEAIEGWRRGEYSETERNDILAKIGFTDKDIEVLIEISWATPSVQDLITMAVREVFTPDVAERFGIFEGFEEVANQAESLLFKAGIRPETLKLFWGAHWELPSVLQGFEMLHRDVIEESDLDLLLRAKDVMPFWRDKIKAIAFSPFTRVDLRRMHKFGVLNEKQLFQGFKDIGFDAEKAATMVEFTLAFNADDDDTNSRKDKNRDLTRSDVLRIFRDGLMGQKAAEEILASLGFDPLEIQFLIEREIFLQEEDKLKKTLTALRRGFLDGVFSENDLVARLGTFNLPTKMTDDFLEGLRLELEVSTAIPSKSEILRWFKKELIDETKTRALLEQRSFRKEDIDLFIRDKAPEKKT</sequence>
<evidence type="ECO:0000313" key="1">
    <source>
        <dbReference type="EMBL" id="KKL46857.1"/>
    </source>
</evidence>
<organism evidence="1">
    <name type="scientific">marine sediment metagenome</name>
    <dbReference type="NCBI Taxonomy" id="412755"/>
    <lineage>
        <taxon>unclassified sequences</taxon>
        <taxon>metagenomes</taxon>
        <taxon>ecological metagenomes</taxon>
    </lineage>
</organism>
<proteinExistence type="predicted"/>